<evidence type="ECO:0000313" key="2">
    <source>
        <dbReference type="EMBL" id="KAL1864697.1"/>
    </source>
</evidence>
<dbReference type="Gene3D" id="3.40.630.30">
    <property type="match status" value="1"/>
</dbReference>
<evidence type="ECO:0008006" key="4">
    <source>
        <dbReference type="Google" id="ProtNLM"/>
    </source>
</evidence>
<organism evidence="2 3">
    <name type="scientific">Diaporthe australafricana</name>
    <dbReference type="NCBI Taxonomy" id="127596"/>
    <lineage>
        <taxon>Eukaryota</taxon>
        <taxon>Fungi</taxon>
        <taxon>Dikarya</taxon>
        <taxon>Ascomycota</taxon>
        <taxon>Pezizomycotina</taxon>
        <taxon>Sordariomycetes</taxon>
        <taxon>Sordariomycetidae</taxon>
        <taxon>Diaporthales</taxon>
        <taxon>Diaporthaceae</taxon>
        <taxon>Diaporthe</taxon>
    </lineage>
</organism>
<proteinExistence type="predicted"/>
<feature type="region of interest" description="Disordered" evidence="1">
    <location>
        <begin position="1"/>
        <end position="26"/>
    </location>
</feature>
<dbReference type="Proteomes" id="UP001583177">
    <property type="component" value="Unassembled WGS sequence"/>
</dbReference>
<dbReference type="SUPFAM" id="SSF55729">
    <property type="entry name" value="Acyl-CoA N-acyltransferases (Nat)"/>
    <property type="match status" value="1"/>
</dbReference>
<gene>
    <name evidence="2" type="ORF">Daus18300_007499</name>
</gene>
<comment type="caution">
    <text evidence="2">The sequence shown here is derived from an EMBL/GenBank/DDBJ whole genome shotgun (WGS) entry which is preliminary data.</text>
</comment>
<feature type="compositionally biased region" description="Polar residues" evidence="1">
    <location>
        <begin position="14"/>
        <end position="25"/>
    </location>
</feature>
<dbReference type="InterPro" id="IPR016181">
    <property type="entry name" value="Acyl_CoA_acyltransferase"/>
</dbReference>
<accession>A0ABR3WMI4</accession>
<evidence type="ECO:0000313" key="3">
    <source>
        <dbReference type="Proteomes" id="UP001583177"/>
    </source>
</evidence>
<keyword evidence="3" id="KW-1185">Reference proteome</keyword>
<evidence type="ECO:0000256" key="1">
    <source>
        <dbReference type="SAM" id="MobiDB-lite"/>
    </source>
</evidence>
<name>A0ABR3WMI4_9PEZI</name>
<sequence length="251" mass="28868">MAPESPKTIRSRSDNTQEGIPSSNVQDKKSLNLWNGIQKEETAELWKCELGGMEASAFVFNRETQFDVIKPQLTQQDIALAEELVRGLWQRYLEPNKSIRIIVEPTKPVLLDTLDGFQVVSQTLRKTIKLEEHNKPPIPPGGFYEYMTHEEAKDFLAATEETFAKNYIEHLTGRSWNLPWKKKSICRFVEVEPEKRRMGFGARALAVWEYISFERSARTMWAGLVGENKAAEKMFSSSGYVEVARMFRISE</sequence>
<dbReference type="EMBL" id="JAWRVE010000066">
    <property type="protein sequence ID" value="KAL1864697.1"/>
    <property type="molecule type" value="Genomic_DNA"/>
</dbReference>
<reference evidence="2 3" key="1">
    <citation type="journal article" date="2024" name="IMA Fungus">
        <title>IMA Genome - F19 : A genome assembly and annotation guide to empower mycologists, including annotated draft genome sequences of Ceratocystis pirilliformis, Diaporthe australafricana, Fusarium ophioides, Paecilomyces lecythidis, and Sporothrix stenoceras.</title>
        <authorList>
            <person name="Aylward J."/>
            <person name="Wilson A.M."/>
            <person name="Visagie C.M."/>
            <person name="Spraker J."/>
            <person name="Barnes I."/>
            <person name="Buitendag C."/>
            <person name="Ceriani C."/>
            <person name="Del Mar Angel L."/>
            <person name="du Plessis D."/>
            <person name="Fuchs T."/>
            <person name="Gasser K."/>
            <person name="Kramer D."/>
            <person name="Li W."/>
            <person name="Munsamy K."/>
            <person name="Piso A."/>
            <person name="Price J.L."/>
            <person name="Sonnekus B."/>
            <person name="Thomas C."/>
            <person name="van der Nest A."/>
            <person name="van Dijk A."/>
            <person name="van Heerden A."/>
            <person name="van Vuuren N."/>
            <person name="Yilmaz N."/>
            <person name="Duong T.A."/>
            <person name="van der Merwe N.A."/>
            <person name="Wingfield M.J."/>
            <person name="Wingfield B.D."/>
        </authorList>
    </citation>
    <scope>NUCLEOTIDE SEQUENCE [LARGE SCALE GENOMIC DNA]</scope>
    <source>
        <strain evidence="2 3">CMW 18300</strain>
    </source>
</reference>
<protein>
    <recommendedName>
        <fullName evidence="4">N-acetyltransferase domain-containing protein</fullName>
    </recommendedName>
</protein>